<dbReference type="OrthoDB" id="3630599at2"/>
<dbReference type="InterPro" id="IPR022025">
    <property type="entry name" value="Amidoligase_2"/>
</dbReference>
<dbReference type="Proteomes" id="UP000256269">
    <property type="component" value="Unassembled WGS sequence"/>
</dbReference>
<evidence type="ECO:0000313" key="2">
    <source>
        <dbReference type="EMBL" id="REH31009.1"/>
    </source>
</evidence>
<comment type="caution">
    <text evidence="2">The sequence shown here is derived from an EMBL/GenBank/DDBJ whole genome shotgun (WGS) entry which is preliminary data.</text>
</comment>
<evidence type="ECO:0000256" key="1">
    <source>
        <dbReference type="SAM" id="MobiDB-lite"/>
    </source>
</evidence>
<dbReference type="EMBL" id="QUNO01000022">
    <property type="protein sequence ID" value="REH31009.1"/>
    <property type="molecule type" value="Genomic_DNA"/>
</dbReference>
<accession>A0A3E0GVV2</accession>
<organism evidence="2 3">
    <name type="scientific">Kutzneria buriramensis</name>
    <dbReference type="NCBI Taxonomy" id="1045776"/>
    <lineage>
        <taxon>Bacteria</taxon>
        <taxon>Bacillati</taxon>
        <taxon>Actinomycetota</taxon>
        <taxon>Actinomycetes</taxon>
        <taxon>Pseudonocardiales</taxon>
        <taxon>Pseudonocardiaceae</taxon>
        <taxon>Kutzneria</taxon>
    </lineage>
</organism>
<dbReference type="AlphaFoldDB" id="A0A3E0GVV2"/>
<dbReference type="GO" id="GO:0016874">
    <property type="term" value="F:ligase activity"/>
    <property type="evidence" value="ECO:0007669"/>
    <property type="project" value="UniProtKB-KW"/>
</dbReference>
<evidence type="ECO:0000313" key="3">
    <source>
        <dbReference type="Proteomes" id="UP000256269"/>
    </source>
</evidence>
<protein>
    <submittedName>
        <fullName evidence="2">Putative amidoligase enzyme</fullName>
    </submittedName>
</protein>
<keyword evidence="2" id="KW-0436">Ligase</keyword>
<name>A0A3E0GVV2_9PSEU</name>
<sequence>MGSGRRTDHQHHHVHPGTPAGGGAAPAGAAGALVTEPTSADLALDYDTRLRRATLLESEIIPTLPPPPAPSANERCARCGQFVGATTHHCPLDTIPYVTRHTPTIGMLMPDPHALPGAVNFAGGVLLPVRAAVDDPRIPSGGHLVAGEVRIAAPLTHIDHDDLGARLFCSCGISDCRHARQVATAVLDQVVPDHRQRATASRRAATTVLTELAADHQASQRAHQASIDTAADAGSVSYLDDFDAFQQAYRQARRRHDAGEPAVPLLLEDATGGLGVRGFGVELEFDFEGGTSRTALRRIASDLRDAGLSQHSEMLGYHQGRRDGGYTDARDGWRLEADSTVAGEIVSPILFDSPQTWTDVQTVCDIVRQHGGIVSRRTGGHVHVGTANFDHEVGHHNRLLHLVDTHTDTLFRLAANPIRGRHRGLFWCSPSPAPANGYATLTQARDYNYSHNYAINLGGVHGGASDHVEYRMWDSSLDPAIIQTQVKLSLGLTEAAFRTSAQPRATTDIERVGQHWRAVGGRGRGARLRGEEWRSSTRSFRALVDTVFHRSVDKAQATGLFAITRWQRG</sequence>
<proteinExistence type="predicted"/>
<dbReference type="Pfam" id="PF12224">
    <property type="entry name" value="Amidoligase_2"/>
    <property type="match status" value="1"/>
</dbReference>
<gene>
    <name evidence="2" type="ORF">BCF44_12232</name>
</gene>
<keyword evidence="3" id="KW-1185">Reference proteome</keyword>
<dbReference type="RefSeq" id="WP_116180832.1">
    <property type="nucleotide sequence ID" value="NZ_CP144376.1"/>
</dbReference>
<reference evidence="2 3" key="1">
    <citation type="submission" date="2018-08" db="EMBL/GenBank/DDBJ databases">
        <title>Genomic Encyclopedia of Archaeal and Bacterial Type Strains, Phase II (KMG-II): from individual species to whole genera.</title>
        <authorList>
            <person name="Goeker M."/>
        </authorList>
    </citation>
    <scope>NUCLEOTIDE SEQUENCE [LARGE SCALE GENOMIC DNA]</scope>
    <source>
        <strain evidence="2 3">DSM 45791</strain>
    </source>
</reference>
<feature type="region of interest" description="Disordered" evidence="1">
    <location>
        <begin position="1"/>
        <end position="29"/>
    </location>
</feature>